<evidence type="ECO:0000259" key="12">
    <source>
        <dbReference type="Pfam" id="PF20258"/>
    </source>
</evidence>
<evidence type="ECO:0000256" key="10">
    <source>
        <dbReference type="ARBA" id="ARBA00056575"/>
    </source>
</evidence>
<dbReference type="PANTHER" id="PTHR11933:SF5">
    <property type="entry name" value="MITOCHONDRIAL TRNA-SPECIFIC 2-THIOURIDYLASE 1"/>
    <property type="match status" value="1"/>
</dbReference>
<keyword evidence="7 11" id="KW-0694">RNA-binding</keyword>
<dbReference type="InterPro" id="IPR023382">
    <property type="entry name" value="MnmA-like_central_sf"/>
</dbReference>
<feature type="region of interest" description="Interaction with tRNA" evidence="11">
    <location>
        <begin position="323"/>
        <end position="324"/>
    </location>
</feature>
<evidence type="ECO:0000256" key="3">
    <source>
        <dbReference type="ARBA" id="ARBA00022679"/>
    </source>
</evidence>
<feature type="binding site" evidence="11">
    <location>
        <begin position="32"/>
        <end position="39"/>
    </location>
    <ligand>
        <name>ATP</name>
        <dbReference type="ChEBI" id="CHEBI:30616"/>
    </ligand>
</feature>
<dbReference type="Pfam" id="PF03054">
    <property type="entry name" value="tRNA_Me_trans"/>
    <property type="match status" value="1"/>
</dbReference>
<feature type="binding site" evidence="11">
    <location>
        <position position="58"/>
    </location>
    <ligand>
        <name>ATP</name>
        <dbReference type="ChEBI" id="CHEBI:30616"/>
    </ligand>
</feature>
<keyword evidence="4 11" id="KW-0819">tRNA processing</keyword>
<dbReference type="SUPFAM" id="SSF52402">
    <property type="entry name" value="Adenine nucleotide alpha hydrolases-like"/>
    <property type="match status" value="1"/>
</dbReference>
<comment type="caution">
    <text evidence="11">Lacks conserved residue(s) required for the propagation of feature annotation.</text>
</comment>
<dbReference type="GO" id="GO:0002143">
    <property type="term" value="P:tRNA wobble position uridine thiolation"/>
    <property type="evidence" value="ECO:0007669"/>
    <property type="project" value="TreeGrafter"/>
</dbReference>
<keyword evidence="15" id="KW-1185">Reference proteome</keyword>
<evidence type="ECO:0000313" key="15">
    <source>
        <dbReference type="Proteomes" id="UP000631421"/>
    </source>
</evidence>
<organism evidence="14 15">
    <name type="scientific">Pseudanabaena cinerea FACHB-1277</name>
    <dbReference type="NCBI Taxonomy" id="2949581"/>
    <lineage>
        <taxon>Bacteria</taxon>
        <taxon>Bacillati</taxon>
        <taxon>Cyanobacteriota</taxon>
        <taxon>Cyanophyceae</taxon>
        <taxon>Pseudanabaenales</taxon>
        <taxon>Pseudanabaenaceae</taxon>
        <taxon>Pseudanabaena</taxon>
        <taxon>Pseudanabaena cinerea</taxon>
    </lineage>
</organism>
<evidence type="ECO:0000256" key="4">
    <source>
        <dbReference type="ARBA" id="ARBA00022694"/>
    </source>
</evidence>
<dbReference type="Gene3D" id="3.40.50.620">
    <property type="entry name" value="HUPs"/>
    <property type="match status" value="1"/>
</dbReference>
<feature type="site" description="Interaction with tRNA" evidence="11">
    <location>
        <position position="145"/>
    </location>
</feature>
<evidence type="ECO:0000313" key="14">
    <source>
        <dbReference type="EMBL" id="MBD2151804.1"/>
    </source>
</evidence>
<dbReference type="FunFam" id="2.40.30.10:FF:000023">
    <property type="entry name" value="tRNA-specific 2-thiouridylase MnmA"/>
    <property type="match status" value="1"/>
</dbReference>
<comment type="caution">
    <text evidence="14">The sequence shown here is derived from an EMBL/GenBank/DDBJ whole genome shotgun (WGS) entry which is preliminary data.</text>
</comment>
<evidence type="ECO:0000259" key="13">
    <source>
        <dbReference type="Pfam" id="PF20259"/>
    </source>
</evidence>
<keyword evidence="3 11" id="KW-0808">Transferase</keyword>
<evidence type="ECO:0000256" key="7">
    <source>
        <dbReference type="ARBA" id="ARBA00022884"/>
    </source>
</evidence>
<evidence type="ECO:0000256" key="6">
    <source>
        <dbReference type="ARBA" id="ARBA00022840"/>
    </source>
</evidence>
<dbReference type="GO" id="GO:0005524">
    <property type="term" value="F:ATP binding"/>
    <property type="evidence" value="ECO:0007669"/>
    <property type="project" value="UniProtKB-KW"/>
</dbReference>
<dbReference type="AlphaFoldDB" id="A0A926Z9D1"/>
<comment type="subcellular location">
    <subcellularLocation>
        <location evidence="11">Cytoplasm</location>
    </subcellularLocation>
</comment>
<dbReference type="Gene3D" id="2.30.30.280">
    <property type="entry name" value="Adenine nucleotide alpha hydrolases-like domains"/>
    <property type="match status" value="1"/>
</dbReference>
<dbReference type="RefSeq" id="WP_190352221.1">
    <property type="nucleotide sequence ID" value="NZ_JACJPY010000067.1"/>
</dbReference>
<dbReference type="EMBL" id="JACJPY010000067">
    <property type="protein sequence ID" value="MBD2151804.1"/>
    <property type="molecule type" value="Genomic_DNA"/>
</dbReference>
<keyword evidence="6 11" id="KW-0067">ATP-binding</keyword>
<feature type="binding site" evidence="11">
    <location>
        <position position="144"/>
    </location>
    <ligand>
        <name>ATP</name>
        <dbReference type="ChEBI" id="CHEBI:30616"/>
    </ligand>
</feature>
<dbReference type="GO" id="GO:0000049">
    <property type="term" value="F:tRNA binding"/>
    <property type="evidence" value="ECO:0007669"/>
    <property type="project" value="UniProtKB-KW"/>
</dbReference>
<dbReference type="InterPro" id="IPR014729">
    <property type="entry name" value="Rossmann-like_a/b/a_fold"/>
</dbReference>
<dbReference type="HAMAP" id="MF_00144">
    <property type="entry name" value="tRNA_thiouridyl_MnmA"/>
    <property type="match status" value="1"/>
</dbReference>
<dbReference type="Proteomes" id="UP000631421">
    <property type="component" value="Unassembled WGS sequence"/>
</dbReference>
<dbReference type="CDD" id="cd01998">
    <property type="entry name" value="MnmA_TRMU-like"/>
    <property type="match status" value="1"/>
</dbReference>
<reference evidence="14" key="1">
    <citation type="journal article" date="2015" name="ISME J.">
        <title>Draft Genome Sequence of Streptomyces incarnatus NRRL8089, which Produces the Nucleoside Antibiotic Sinefungin.</title>
        <authorList>
            <person name="Oshima K."/>
            <person name="Hattori M."/>
            <person name="Shimizu H."/>
            <person name="Fukuda K."/>
            <person name="Nemoto M."/>
            <person name="Inagaki K."/>
            <person name="Tamura T."/>
        </authorList>
    </citation>
    <scope>NUCLEOTIDE SEQUENCE</scope>
    <source>
        <strain evidence="14">FACHB-1277</strain>
    </source>
</reference>
<evidence type="ECO:0000256" key="11">
    <source>
        <dbReference type="HAMAP-Rule" id="MF_00144"/>
    </source>
</evidence>
<evidence type="ECO:0000256" key="5">
    <source>
        <dbReference type="ARBA" id="ARBA00022741"/>
    </source>
</evidence>
<evidence type="ECO:0000256" key="2">
    <source>
        <dbReference type="ARBA" id="ARBA00022555"/>
    </source>
</evidence>
<keyword evidence="5 11" id="KW-0547">Nucleotide-binding</keyword>
<feature type="domain" description="tRNA-specific 2-thiouridylase MnmA-like C-terminal" evidence="12">
    <location>
        <begin position="297"/>
        <end position="372"/>
    </location>
</feature>
<comment type="catalytic activity">
    <reaction evidence="9 11">
        <text>S-sulfanyl-L-cysteinyl-[protein] + uridine(34) in tRNA + AH2 + ATP = 2-thiouridine(34) in tRNA + L-cysteinyl-[protein] + A + AMP + diphosphate + H(+)</text>
        <dbReference type="Rhea" id="RHEA:47032"/>
        <dbReference type="Rhea" id="RHEA-COMP:10131"/>
        <dbReference type="Rhea" id="RHEA-COMP:11726"/>
        <dbReference type="Rhea" id="RHEA-COMP:11727"/>
        <dbReference type="Rhea" id="RHEA-COMP:11728"/>
        <dbReference type="ChEBI" id="CHEBI:13193"/>
        <dbReference type="ChEBI" id="CHEBI:15378"/>
        <dbReference type="ChEBI" id="CHEBI:17499"/>
        <dbReference type="ChEBI" id="CHEBI:29950"/>
        <dbReference type="ChEBI" id="CHEBI:30616"/>
        <dbReference type="ChEBI" id="CHEBI:33019"/>
        <dbReference type="ChEBI" id="CHEBI:61963"/>
        <dbReference type="ChEBI" id="CHEBI:65315"/>
        <dbReference type="ChEBI" id="CHEBI:87170"/>
        <dbReference type="ChEBI" id="CHEBI:456215"/>
        <dbReference type="EC" id="2.8.1.13"/>
    </reaction>
</comment>
<keyword evidence="1 11" id="KW-0963">Cytoplasm</keyword>
<dbReference type="Gene3D" id="2.40.30.10">
    <property type="entry name" value="Translation factors"/>
    <property type="match status" value="1"/>
</dbReference>
<gene>
    <name evidence="11 14" type="primary">mnmA</name>
    <name evidence="14" type="ORF">H6F44_16985</name>
</gene>
<dbReference type="EC" id="2.8.1.13" evidence="11"/>
<evidence type="ECO:0000256" key="8">
    <source>
        <dbReference type="ARBA" id="ARBA00023157"/>
    </source>
</evidence>
<feature type="region of interest" description="Interaction with tRNA" evidence="11">
    <location>
        <begin position="168"/>
        <end position="170"/>
    </location>
</feature>
<dbReference type="FunFam" id="3.40.50.620:FF:000302">
    <property type="entry name" value="tRNA-specific 2-thiouridylase MnmA"/>
    <property type="match status" value="1"/>
</dbReference>
<dbReference type="Pfam" id="PF20258">
    <property type="entry name" value="tRNA_Me_trans_C"/>
    <property type="match status" value="1"/>
</dbReference>
<comment type="similarity">
    <text evidence="11">Belongs to the MnmA/TRMU family.</text>
</comment>
<comment type="function">
    <text evidence="10 11">Catalyzes the 2-thiolation of uridine at the wobble position (U34) of tRNA, leading to the formation of s(2)U34.</text>
</comment>
<feature type="site" description="Interaction with tRNA" evidence="11">
    <location>
        <position position="356"/>
    </location>
</feature>
<dbReference type="FunFam" id="2.30.30.280:FF:000001">
    <property type="entry name" value="tRNA-specific 2-thiouridylase MnmA"/>
    <property type="match status" value="1"/>
</dbReference>
<dbReference type="InterPro" id="IPR046884">
    <property type="entry name" value="MnmA-like_central"/>
</dbReference>
<feature type="domain" description="tRNA-specific 2-thiouridylase MnmA-like central" evidence="13">
    <location>
        <begin position="227"/>
        <end position="290"/>
    </location>
</feature>
<dbReference type="GO" id="GO:0103016">
    <property type="term" value="F:tRNA-uridine 2-sulfurtransferase activity"/>
    <property type="evidence" value="ECO:0007669"/>
    <property type="project" value="UniProtKB-EC"/>
</dbReference>
<keyword evidence="8" id="KW-1015">Disulfide bond</keyword>
<sequence>MSNLELGLSISDRPQNVTTQATAQPREKVVVGLSGGVDSSVAAALLHRQGYDVTGLTLWLMRGKGQCCSEGMVDAARLCEELGIHHEIVDSRDVFEQNIINYLVTGYAAGSTPLPCSRCNKAVKFTPMMTYAREHLGINKIATGHYAKLNFNPASGRYELRRAVDATKDQSYFLYEVGQDELSCCIFPLGDRTKVETRKIAAEFGLATADKPESMDLCLVEANGSMKAFLDKYLTPIKGKIVDTQGNILGEHDGTYHYTIGQRKGLGVAAANPLYVIALDPIKNEVIVGDRTEAHDQECTINQLNWVSIAPTDTPFHAEVQVRYRTAAAPATVFPLAGDRARIIFDESQFSITPGQAAVFYHDDLLLGGGLIEAKH</sequence>
<feature type="active site" description="Cysteine persulfide intermediate" evidence="11">
    <location>
        <position position="218"/>
    </location>
</feature>
<reference evidence="14" key="2">
    <citation type="submission" date="2020-08" db="EMBL/GenBank/DDBJ databases">
        <authorList>
            <person name="Chen M."/>
            <person name="Teng W."/>
            <person name="Zhao L."/>
            <person name="Hu C."/>
            <person name="Zhou Y."/>
            <person name="Han B."/>
            <person name="Song L."/>
            <person name="Shu W."/>
        </authorList>
    </citation>
    <scope>NUCLEOTIDE SEQUENCE</scope>
    <source>
        <strain evidence="14">FACHB-1277</strain>
    </source>
</reference>
<dbReference type="InterPro" id="IPR004506">
    <property type="entry name" value="MnmA-like"/>
</dbReference>
<protein>
    <recommendedName>
        <fullName evidence="11">tRNA-specific 2-thiouridylase MnmA</fullName>
        <ecNumber evidence="11">2.8.1.13</ecNumber>
    </recommendedName>
</protein>
<dbReference type="PANTHER" id="PTHR11933">
    <property type="entry name" value="TRNA 5-METHYLAMINOMETHYL-2-THIOURIDYLATE -METHYLTRANSFERASE"/>
    <property type="match status" value="1"/>
</dbReference>
<accession>A0A926Z9D1</accession>
<dbReference type="NCBIfam" id="NF001138">
    <property type="entry name" value="PRK00143.1"/>
    <property type="match status" value="1"/>
</dbReference>
<keyword evidence="2 11" id="KW-0820">tRNA-binding</keyword>
<dbReference type="GO" id="GO:0005737">
    <property type="term" value="C:cytoplasm"/>
    <property type="evidence" value="ECO:0007669"/>
    <property type="project" value="UniProtKB-SubCell"/>
</dbReference>
<feature type="active site" description="Nucleophile" evidence="11">
    <location>
        <position position="119"/>
    </location>
</feature>
<dbReference type="InterPro" id="IPR046885">
    <property type="entry name" value="MnmA-like_C"/>
</dbReference>
<proteinExistence type="inferred from homology"/>
<dbReference type="Pfam" id="PF20259">
    <property type="entry name" value="tRNA_Me_trans_M"/>
    <property type="match status" value="1"/>
</dbReference>
<evidence type="ECO:0000256" key="9">
    <source>
        <dbReference type="ARBA" id="ARBA00051542"/>
    </source>
</evidence>
<dbReference type="NCBIfam" id="TIGR00420">
    <property type="entry name" value="trmU"/>
    <property type="match status" value="1"/>
</dbReference>
<name>A0A926Z9D1_9CYAN</name>
<evidence type="ECO:0000256" key="1">
    <source>
        <dbReference type="ARBA" id="ARBA00022490"/>
    </source>
</evidence>